<dbReference type="FunFam" id="2.115.10.20:FF:000011">
    <property type="entry name" value="Glycosyl hydrolases family 32 superfamily"/>
    <property type="match status" value="1"/>
</dbReference>
<feature type="domain" description="Glycosyl hydrolase family 32 N-terminal" evidence="6">
    <location>
        <begin position="47"/>
        <end position="397"/>
    </location>
</feature>
<evidence type="ECO:0000256" key="1">
    <source>
        <dbReference type="ARBA" id="ARBA00009902"/>
    </source>
</evidence>
<evidence type="ECO:0000256" key="5">
    <source>
        <dbReference type="SAM" id="MobiDB-lite"/>
    </source>
</evidence>
<protein>
    <submittedName>
        <fullName evidence="8">Uncharacterized protein</fullName>
    </submittedName>
</protein>
<keyword evidence="2 4" id="KW-0378">Hydrolase</keyword>
<gene>
    <name evidence="8" type="ORF">CCHLO57077_00018221</name>
</gene>
<keyword evidence="9" id="KW-1185">Reference proteome</keyword>
<proteinExistence type="inferred from homology"/>
<evidence type="ECO:0000313" key="8">
    <source>
        <dbReference type="EMBL" id="CAI6090543.1"/>
    </source>
</evidence>
<dbReference type="EMBL" id="CABFNP030001023">
    <property type="protein sequence ID" value="CAI6090543.1"/>
    <property type="molecule type" value="Genomic_DNA"/>
</dbReference>
<evidence type="ECO:0000256" key="2">
    <source>
        <dbReference type="ARBA" id="ARBA00022801"/>
    </source>
</evidence>
<reference evidence="8" key="1">
    <citation type="submission" date="2023-01" db="EMBL/GenBank/DDBJ databases">
        <authorList>
            <person name="Piombo E."/>
        </authorList>
    </citation>
    <scope>NUCLEOTIDE SEQUENCE</scope>
</reference>
<dbReference type="InterPro" id="IPR013189">
    <property type="entry name" value="Glyco_hydro_32_C"/>
</dbReference>
<dbReference type="Pfam" id="PF00251">
    <property type="entry name" value="Glyco_hydro_32N"/>
    <property type="match status" value="1"/>
</dbReference>
<dbReference type="SUPFAM" id="SSF75005">
    <property type="entry name" value="Arabinanase/levansucrase/invertase"/>
    <property type="match status" value="1"/>
</dbReference>
<sequence length="624" mass="69045">MPVDINSLDTAPGVLQGKCPPEKHNVANADNGGTGLPPRCLIRPSFHVTAPNGWLNDPCGPGYDPATGLYHLFFQWNPYGNNWGNMSWGHATSSDLVSWKAYQQPVLTPSAEYDRCGVFTGCLHATDIHGNPEGLTIFYTSVNRLPIHYTLPYVVGSESLSLAVSTDGGETWDRQECNPILQGPPQNLFVTGWRDPSLTTWCPEEQSGACSKQSDLYGLISGGIVGKSPTSFLYRVNRTDLREWEYAGPLVDVGLNFYPSRWSGDFGINWEVANLVTLTNNSGESRDFVIMKVEGALRSNFCGQNGGEARQKRHCRGQQWMSIKRSTSTCATKSALATYAFAGIFDHGCFYAANSFWDPQTSQHIVYGWITEEDLSDSHRHHQGWSGMVSLPRAVGLITLRNVKGARASPLQSITSIELVADASKGDTFSINTLGISPDARLSRLRLECKMSQPQGLPLPAPLTPSPGYFIPLTSTRWELQAEFAVCQSCKRVGIEIAHSRGFEYLTILEWNPRSEVFTIHRPPLQDSDINHGYESAPHTLFTFKTDRGEEAEESLQIQAFFDKSVLEVFVNGRTVISTRIYYPSDQCFGARFFAESTVNGVENEATVLLQATAWDGLRMIANQ</sequence>
<dbReference type="InterPro" id="IPR013148">
    <property type="entry name" value="Glyco_hydro_32_N"/>
</dbReference>
<evidence type="ECO:0000256" key="3">
    <source>
        <dbReference type="ARBA" id="ARBA00023295"/>
    </source>
</evidence>
<dbReference type="PANTHER" id="PTHR42800">
    <property type="entry name" value="EXOINULINASE INUD (AFU_ORTHOLOGUE AFUA_5G00480)"/>
    <property type="match status" value="1"/>
</dbReference>
<dbReference type="Proteomes" id="UP001160390">
    <property type="component" value="Unassembled WGS sequence"/>
</dbReference>
<dbReference type="SMART" id="SM00640">
    <property type="entry name" value="Glyco_32"/>
    <property type="match status" value="1"/>
</dbReference>
<dbReference type="SUPFAM" id="SSF49899">
    <property type="entry name" value="Concanavalin A-like lectins/glucanases"/>
    <property type="match status" value="1"/>
</dbReference>
<accession>A0AA35PZX9</accession>
<evidence type="ECO:0000259" key="7">
    <source>
        <dbReference type="Pfam" id="PF08244"/>
    </source>
</evidence>
<evidence type="ECO:0000256" key="4">
    <source>
        <dbReference type="RuleBase" id="RU362110"/>
    </source>
</evidence>
<dbReference type="AlphaFoldDB" id="A0AA35PZX9"/>
<dbReference type="PANTHER" id="PTHR42800:SF3">
    <property type="entry name" value="GLYCOSYL HYDROLASE FAMILY 32 N-TERMINAL DOMAIN-CONTAINING PROTEIN"/>
    <property type="match status" value="1"/>
</dbReference>
<dbReference type="Pfam" id="PF08244">
    <property type="entry name" value="Glyco_hydro_32C"/>
    <property type="match status" value="1"/>
</dbReference>
<dbReference type="InterPro" id="IPR013320">
    <property type="entry name" value="ConA-like_dom_sf"/>
</dbReference>
<dbReference type="InterPro" id="IPR023296">
    <property type="entry name" value="Glyco_hydro_beta-prop_sf"/>
</dbReference>
<dbReference type="Gene3D" id="2.60.120.560">
    <property type="entry name" value="Exo-inulinase, domain 1"/>
    <property type="match status" value="1"/>
</dbReference>
<evidence type="ECO:0000259" key="6">
    <source>
        <dbReference type="Pfam" id="PF00251"/>
    </source>
</evidence>
<evidence type="ECO:0000313" key="9">
    <source>
        <dbReference type="Proteomes" id="UP001160390"/>
    </source>
</evidence>
<comment type="similarity">
    <text evidence="1 4">Belongs to the glycosyl hydrolase 32 family.</text>
</comment>
<dbReference type="InterPro" id="IPR001362">
    <property type="entry name" value="Glyco_hydro_32"/>
</dbReference>
<organism evidence="8 9">
    <name type="scientific">Clonostachys chloroleuca</name>
    <dbReference type="NCBI Taxonomy" id="1926264"/>
    <lineage>
        <taxon>Eukaryota</taxon>
        <taxon>Fungi</taxon>
        <taxon>Dikarya</taxon>
        <taxon>Ascomycota</taxon>
        <taxon>Pezizomycotina</taxon>
        <taxon>Sordariomycetes</taxon>
        <taxon>Hypocreomycetidae</taxon>
        <taxon>Hypocreales</taxon>
        <taxon>Bionectriaceae</taxon>
        <taxon>Clonostachys</taxon>
    </lineage>
</organism>
<keyword evidence="3 4" id="KW-0326">Glycosidase</keyword>
<comment type="caution">
    <text evidence="8">The sequence shown here is derived from an EMBL/GenBank/DDBJ whole genome shotgun (WGS) entry which is preliminary data.</text>
</comment>
<dbReference type="GO" id="GO:0005987">
    <property type="term" value="P:sucrose catabolic process"/>
    <property type="evidence" value="ECO:0007669"/>
    <property type="project" value="TreeGrafter"/>
</dbReference>
<dbReference type="GO" id="GO:0005737">
    <property type="term" value="C:cytoplasm"/>
    <property type="evidence" value="ECO:0007669"/>
    <property type="project" value="TreeGrafter"/>
</dbReference>
<dbReference type="Gene3D" id="2.115.10.20">
    <property type="entry name" value="Glycosyl hydrolase domain, family 43"/>
    <property type="match status" value="1"/>
</dbReference>
<dbReference type="CDD" id="cd18621">
    <property type="entry name" value="GH32_XdINV-like"/>
    <property type="match status" value="1"/>
</dbReference>
<feature type="region of interest" description="Disordered" evidence="5">
    <location>
        <begin position="1"/>
        <end position="31"/>
    </location>
</feature>
<dbReference type="GO" id="GO:0004575">
    <property type="term" value="F:sucrose alpha-glucosidase activity"/>
    <property type="evidence" value="ECO:0007669"/>
    <property type="project" value="TreeGrafter"/>
</dbReference>
<feature type="domain" description="Glycosyl hydrolase family 32 C-terminal" evidence="7">
    <location>
        <begin position="468"/>
        <end position="603"/>
    </location>
</feature>
<name>A0AA35PZX9_9HYPO</name>